<feature type="transmembrane region" description="Helical" evidence="5">
    <location>
        <begin position="453"/>
        <end position="475"/>
    </location>
</feature>
<feature type="transmembrane region" description="Helical" evidence="5">
    <location>
        <begin position="343"/>
        <end position="363"/>
    </location>
</feature>
<name>A0AAD4CTA0_ASPNN</name>
<dbReference type="EMBL" id="VCAU01000013">
    <property type="protein sequence ID" value="KAF9892290.1"/>
    <property type="molecule type" value="Genomic_DNA"/>
</dbReference>
<gene>
    <name evidence="7" type="ORF">FE257_002067</name>
</gene>
<dbReference type="Gene3D" id="1.20.1250.20">
    <property type="entry name" value="MFS general substrate transporter like domains"/>
    <property type="match status" value="1"/>
</dbReference>
<dbReference type="SUPFAM" id="SSF103473">
    <property type="entry name" value="MFS general substrate transporter"/>
    <property type="match status" value="1"/>
</dbReference>
<evidence type="ECO:0000313" key="8">
    <source>
        <dbReference type="Proteomes" id="UP001194746"/>
    </source>
</evidence>
<keyword evidence="8" id="KW-1185">Reference proteome</keyword>
<dbReference type="AlphaFoldDB" id="A0AAD4CTA0"/>
<feature type="transmembrane region" description="Helical" evidence="5">
    <location>
        <begin position="182"/>
        <end position="203"/>
    </location>
</feature>
<dbReference type="Proteomes" id="UP001194746">
    <property type="component" value="Unassembled WGS sequence"/>
</dbReference>
<dbReference type="InterPro" id="IPR036259">
    <property type="entry name" value="MFS_trans_sf"/>
</dbReference>
<evidence type="ECO:0000259" key="6">
    <source>
        <dbReference type="PROSITE" id="PS50850"/>
    </source>
</evidence>
<dbReference type="GO" id="GO:0042908">
    <property type="term" value="P:xenobiotic transport"/>
    <property type="evidence" value="ECO:0007669"/>
    <property type="project" value="UniProtKB-ARBA"/>
</dbReference>
<feature type="transmembrane region" description="Helical" evidence="5">
    <location>
        <begin position="481"/>
        <end position="503"/>
    </location>
</feature>
<feature type="transmembrane region" description="Helical" evidence="5">
    <location>
        <begin position="424"/>
        <end position="441"/>
    </location>
</feature>
<dbReference type="InterPro" id="IPR011701">
    <property type="entry name" value="MFS"/>
</dbReference>
<dbReference type="GO" id="GO:0140115">
    <property type="term" value="P:export across plasma membrane"/>
    <property type="evidence" value="ECO:0007669"/>
    <property type="project" value="UniProtKB-ARBA"/>
</dbReference>
<reference evidence="7" key="2">
    <citation type="submission" date="2020-02" db="EMBL/GenBank/DDBJ databases">
        <authorList>
            <person name="Gilchrist C.L.M."/>
            <person name="Chooi Y.-H."/>
        </authorList>
    </citation>
    <scope>NUCLEOTIDE SEQUENCE</scope>
    <source>
        <strain evidence="7">MST-FP2251</strain>
    </source>
</reference>
<dbReference type="PANTHER" id="PTHR23502">
    <property type="entry name" value="MAJOR FACILITATOR SUPERFAMILY"/>
    <property type="match status" value="1"/>
</dbReference>
<protein>
    <recommendedName>
        <fullName evidence="6">Major facilitator superfamily (MFS) profile domain-containing protein</fullName>
    </recommendedName>
</protein>
<organism evidence="7 8">
    <name type="scientific">Aspergillus nanangensis</name>
    <dbReference type="NCBI Taxonomy" id="2582783"/>
    <lineage>
        <taxon>Eukaryota</taxon>
        <taxon>Fungi</taxon>
        <taxon>Dikarya</taxon>
        <taxon>Ascomycota</taxon>
        <taxon>Pezizomycotina</taxon>
        <taxon>Eurotiomycetes</taxon>
        <taxon>Eurotiomycetidae</taxon>
        <taxon>Eurotiales</taxon>
        <taxon>Aspergillaceae</taxon>
        <taxon>Aspergillus</taxon>
        <taxon>Aspergillus subgen. Circumdati</taxon>
    </lineage>
</organism>
<sequence>MTDDKPIDAFVETISTHDALPSEPRIIGTVKLVQDGEIILVPQPTADPRDPLNLPTWRKWLMLFIVALCNLLASGIGVLVPLLNQYYDNDPRVSDLVTWPAFYMGLGNLIAMPIADAIGRRPVYLASCVIMIAGSVWCACAQDLGSHIGGRDFMALAAGQSEALCVLIAEETFFLHQRGNRIAWFCSLQTLGTALFIIASSYVSNALGWRWWYGIFTILSGFTLILSVLFVAETKYDRTLDSLFGVPADTDGKPITTSTKRQLDPVNFRPRTFWSDMKPWGAIKPQWKEIPLFWYHLGQLTLFPSVFWLILCCGALLGTYILMSAVFAEVLLAPPYSFNPENLGFVMGAQAIVSFVVQPIAGYGSDFILRWLSTRNKGVSEPEYRLIPAILPFVVGVVSCVVFGRSCAQPEDWAWAGVAVPMNALFYSFISIVVLSFVYTMDCYPQRGHVAMVALCAGRGFIAFGISFGTTAFVRHSGYDGALDICAIVIGVLGGLGIVVYFLGKKMRKFTQRWAVDE</sequence>
<dbReference type="Pfam" id="PF07690">
    <property type="entry name" value="MFS_1"/>
    <property type="match status" value="1"/>
</dbReference>
<dbReference type="InterPro" id="IPR020846">
    <property type="entry name" value="MFS_dom"/>
</dbReference>
<feature type="transmembrane region" description="Helical" evidence="5">
    <location>
        <begin position="300"/>
        <end position="323"/>
    </location>
</feature>
<dbReference type="GO" id="GO:0022857">
    <property type="term" value="F:transmembrane transporter activity"/>
    <property type="evidence" value="ECO:0007669"/>
    <property type="project" value="InterPro"/>
</dbReference>
<accession>A0AAD4CTA0</accession>
<evidence type="ECO:0000256" key="1">
    <source>
        <dbReference type="ARBA" id="ARBA00004141"/>
    </source>
</evidence>
<feature type="transmembrane region" description="Helical" evidence="5">
    <location>
        <begin position="121"/>
        <end position="141"/>
    </location>
</feature>
<dbReference type="PROSITE" id="PS50850">
    <property type="entry name" value="MFS"/>
    <property type="match status" value="1"/>
</dbReference>
<evidence type="ECO:0000256" key="3">
    <source>
        <dbReference type="ARBA" id="ARBA00022989"/>
    </source>
</evidence>
<evidence type="ECO:0000256" key="4">
    <source>
        <dbReference type="ARBA" id="ARBA00023136"/>
    </source>
</evidence>
<feature type="transmembrane region" description="Helical" evidence="5">
    <location>
        <begin position="384"/>
        <end position="404"/>
    </location>
</feature>
<dbReference type="PROSITE" id="PS00216">
    <property type="entry name" value="SUGAR_TRANSPORT_1"/>
    <property type="match status" value="1"/>
</dbReference>
<comment type="caution">
    <text evidence="7">The sequence shown here is derived from an EMBL/GenBank/DDBJ whole genome shotgun (WGS) entry which is preliminary data.</text>
</comment>
<feature type="transmembrane region" description="Helical" evidence="5">
    <location>
        <begin position="60"/>
        <end position="84"/>
    </location>
</feature>
<keyword evidence="4 5" id="KW-0472">Membrane</keyword>
<evidence type="ECO:0000256" key="2">
    <source>
        <dbReference type="ARBA" id="ARBA00022692"/>
    </source>
</evidence>
<reference evidence="7" key="1">
    <citation type="journal article" date="2019" name="Beilstein J. Org. Chem.">
        <title>Nanangenines: drimane sesquiterpenoids as the dominant metabolite cohort of a novel Australian fungus, Aspergillus nanangensis.</title>
        <authorList>
            <person name="Lacey H.J."/>
            <person name="Gilchrist C.L.M."/>
            <person name="Crombie A."/>
            <person name="Kalaitzis J.A."/>
            <person name="Vuong D."/>
            <person name="Rutledge P.J."/>
            <person name="Turner P."/>
            <person name="Pitt J.I."/>
            <person name="Lacey E."/>
            <person name="Chooi Y.H."/>
            <person name="Piggott A.M."/>
        </authorList>
    </citation>
    <scope>NUCLEOTIDE SEQUENCE</scope>
    <source>
        <strain evidence="7">MST-FP2251</strain>
    </source>
</reference>
<keyword evidence="2 5" id="KW-0812">Transmembrane</keyword>
<dbReference type="GO" id="GO:0005886">
    <property type="term" value="C:plasma membrane"/>
    <property type="evidence" value="ECO:0007669"/>
    <property type="project" value="TreeGrafter"/>
</dbReference>
<evidence type="ECO:0000313" key="7">
    <source>
        <dbReference type="EMBL" id="KAF9892290.1"/>
    </source>
</evidence>
<proteinExistence type="predicted"/>
<dbReference type="InterPro" id="IPR005829">
    <property type="entry name" value="Sugar_transporter_CS"/>
</dbReference>
<dbReference type="PANTHER" id="PTHR23502:SF164">
    <property type="entry name" value="MAJOR FACILITATOR SUPERFAMILY (MFS) PROFILE DOMAIN-CONTAINING PROTEIN"/>
    <property type="match status" value="1"/>
</dbReference>
<keyword evidence="3 5" id="KW-1133">Transmembrane helix</keyword>
<feature type="domain" description="Major facilitator superfamily (MFS) profile" evidence="6">
    <location>
        <begin position="55"/>
        <end position="509"/>
    </location>
</feature>
<evidence type="ECO:0000256" key="5">
    <source>
        <dbReference type="SAM" id="Phobius"/>
    </source>
</evidence>
<feature type="transmembrane region" description="Helical" evidence="5">
    <location>
        <begin position="96"/>
        <end position="115"/>
    </location>
</feature>
<comment type="subcellular location">
    <subcellularLocation>
        <location evidence="1">Membrane</location>
        <topology evidence="1">Multi-pass membrane protein</topology>
    </subcellularLocation>
</comment>
<feature type="transmembrane region" description="Helical" evidence="5">
    <location>
        <begin position="209"/>
        <end position="232"/>
    </location>
</feature>